<evidence type="ECO:0000256" key="3">
    <source>
        <dbReference type="SAM" id="MobiDB-lite"/>
    </source>
</evidence>
<dbReference type="InterPro" id="IPR007193">
    <property type="entry name" value="Upf2/Nmd2_C"/>
</dbReference>
<evidence type="ECO:0000259" key="4">
    <source>
        <dbReference type="SMART" id="SM00543"/>
    </source>
</evidence>
<keyword evidence="6" id="KW-1185">Reference proteome</keyword>
<feature type="compositionally biased region" description="Acidic residues" evidence="3">
    <location>
        <begin position="1020"/>
        <end position="1088"/>
    </location>
</feature>
<feature type="domain" description="MIF4G" evidence="4">
    <location>
        <begin position="715"/>
        <end position="959"/>
    </location>
</feature>
<dbReference type="SUPFAM" id="SSF48371">
    <property type="entry name" value="ARM repeat"/>
    <property type="match status" value="3"/>
</dbReference>
<reference evidence="5" key="1">
    <citation type="submission" date="2022-12" db="EMBL/GenBank/DDBJ databases">
        <authorList>
            <person name="Webb A."/>
        </authorList>
    </citation>
    <scope>NUCLEOTIDE SEQUENCE</scope>
    <source>
        <strain evidence="5">Hp1</strain>
    </source>
</reference>
<feature type="domain" description="MIF4G" evidence="4">
    <location>
        <begin position="514"/>
        <end position="700"/>
    </location>
</feature>
<dbReference type="GO" id="GO:0003723">
    <property type="term" value="F:RNA binding"/>
    <property type="evidence" value="ECO:0007669"/>
    <property type="project" value="InterPro"/>
</dbReference>
<gene>
    <name evidence="5" type="ORF">HBR001_LOCUS4955</name>
</gene>
<proteinExistence type="predicted"/>
<comment type="subcellular location">
    <subcellularLocation>
        <location evidence="1">Cytoplasm</location>
    </subcellularLocation>
</comment>
<feature type="region of interest" description="Disordered" evidence="3">
    <location>
        <begin position="433"/>
        <end position="502"/>
    </location>
</feature>
<feature type="compositionally biased region" description="Polar residues" evidence="3">
    <location>
        <begin position="490"/>
        <end position="502"/>
    </location>
</feature>
<feature type="compositionally biased region" description="Acidic residues" evidence="3">
    <location>
        <begin position="435"/>
        <end position="453"/>
    </location>
</feature>
<dbReference type="GO" id="GO:0035145">
    <property type="term" value="C:exon-exon junction complex"/>
    <property type="evidence" value="ECO:0007669"/>
    <property type="project" value="TreeGrafter"/>
</dbReference>
<dbReference type="InterPro" id="IPR003890">
    <property type="entry name" value="MIF4G-like_typ-3"/>
</dbReference>
<feature type="domain" description="MIF4G" evidence="4">
    <location>
        <begin position="64"/>
        <end position="276"/>
    </location>
</feature>
<protein>
    <recommendedName>
        <fullName evidence="4">MIF4G domain-containing protein</fullName>
    </recommendedName>
</protein>
<sequence>MSKPDDATAAAPGDSDDGHARALAQLHDLQRQHAARQSLRSANSAASVASVRAERSSLKLKSDIKRSSAFVKKLRVLTECNADALLRDAAELNLTRYVSECVTALADAPFKLVDLPAVTKVASQLHQRYEDFAQALVRALVQSFDALYASEDRGKMLRRRLILRLLCELYLAGVCDDVHVIAHLVQRVARREPPVGLKRGKSSALLGGSLLSATSSSSLPSSQLEVPLLVSFAKSVGVEFLGVQPKKWKEMANVLTDHKESVQTVLQSWTAIVPASVQVECRSCLYDAFEMIGKFYVAQHTTVWKLEARNEKEEANRGEVAEDHVQELKKAKLLFEKLQTSVNALADALDREVPPLPVEKRDDGSGRGEILVWEGGEGGGRESGRGGPFDDEATRSFYEDLPDLLELVPAVVLGLTEADVAELRRKKETLVHDEAETENGLDEVESRVDDDDKEVGGAGDALESAETDATKDVVVTDIDGDESKSKDGIDSTSVPVASSSGATSSYHHQLDAFFASLEDLVNRDRCDKAAVDFCYRNSKANRNRLVKTLYAVPRTHLELLAHYARLVATLQSVLKEDIGGELVNMLVGEFHGLIKRRNQFRLESKIKNIRFLAELVKFRICPPNTGFRCLQKCFQDFQGHNVYVATTFLENCGRFLYCSKHTHVRTVACLNVMMKLKAAKHLDPQLETLVENAYYMCKPPERVERQVKQYDPMYLYLIKVLYHDLDGSNINKVGKTLRRLPWQDGTAIGMVLKAMLKVTKGKVMQMKWICELVKAISRYHDDILVLLVDSVLEYIRFGLEVNDYRDHQRSLGYIKLLGEMYNCGLVSMNVLDETLYLLINHSHDLLTLPQYSSDKISAAHLMEMKKRFLLVPDMRYDPRVPSEVDGPSEVFRIRLVSALIETCSGGGLASIASSNERGISRPRLGRFMVFFQRYLLSKTDVPIETDFVVSDLFDLLATTLKDYFVKYDTWEAADQAVQTILRGDLEEAEHRLSKKNAALLMATNGLESVAEERGCMSQPADEDEEFCEDEEDDSDDGEDDDDDDDEHDDDEQAEGNGGDEDDEDEDDDDDDDDDDDEDDEEEDDEEEERLIIHDRIQKNEEDEEFEKAFRSMIHGTSDTRKPAARVNVDKMAIPTVVKTSAAPTAAGSRGVLSFDANGSTDGVVFRMLRRGNKGKVEARALVVPETSSLAQHSHRQENAGKKEQSELKRLVLQNMERDDFMSDGPPIEGVPSLGPPVHSNVNQGNHGAGQQADDARLGFGGGSEWNNAEFGLRRGKGYRGVK</sequence>
<dbReference type="GO" id="GO:0000184">
    <property type="term" value="P:nuclear-transcribed mRNA catabolic process, nonsense-mediated decay"/>
    <property type="evidence" value="ECO:0007669"/>
    <property type="project" value="InterPro"/>
</dbReference>
<dbReference type="SMART" id="SM00543">
    <property type="entry name" value="MIF4G"/>
    <property type="match status" value="3"/>
</dbReference>
<dbReference type="PANTHER" id="PTHR12839:SF7">
    <property type="entry name" value="REGULATOR OF NONSENSE TRANSCRIPTS 2"/>
    <property type="match status" value="1"/>
</dbReference>
<dbReference type="Pfam" id="PF02854">
    <property type="entry name" value="MIF4G"/>
    <property type="match status" value="3"/>
</dbReference>
<evidence type="ECO:0000313" key="6">
    <source>
        <dbReference type="Proteomes" id="UP001162031"/>
    </source>
</evidence>
<feature type="region of interest" description="Disordered" evidence="3">
    <location>
        <begin position="1"/>
        <end position="21"/>
    </location>
</feature>
<dbReference type="InterPro" id="IPR039762">
    <property type="entry name" value="Nmd2/UPF2"/>
</dbReference>
<dbReference type="InterPro" id="IPR016024">
    <property type="entry name" value="ARM-type_fold"/>
</dbReference>
<dbReference type="Gene3D" id="1.25.40.180">
    <property type="match status" value="3"/>
</dbReference>
<keyword evidence="2" id="KW-0963">Cytoplasm</keyword>
<evidence type="ECO:0000256" key="1">
    <source>
        <dbReference type="ARBA" id="ARBA00004496"/>
    </source>
</evidence>
<evidence type="ECO:0000256" key="2">
    <source>
        <dbReference type="ARBA" id="ARBA00022490"/>
    </source>
</evidence>
<dbReference type="EMBL" id="CANTFL010001052">
    <property type="protein sequence ID" value="CAI5730737.1"/>
    <property type="molecule type" value="Genomic_DNA"/>
</dbReference>
<name>A0AAV0U2B6_HYABA</name>
<comment type="caution">
    <text evidence="5">The sequence shown here is derived from an EMBL/GenBank/DDBJ whole genome shotgun (WGS) entry which is preliminary data.</text>
</comment>
<dbReference type="Proteomes" id="UP001162031">
    <property type="component" value="Unassembled WGS sequence"/>
</dbReference>
<feature type="region of interest" description="Disordered" evidence="3">
    <location>
        <begin position="1010"/>
        <end position="1090"/>
    </location>
</feature>
<dbReference type="Pfam" id="PF04050">
    <property type="entry name" value="Upf2"/>
    <property type="match status" value="1"/>
</dbReference>
<feature type="region of interest" description="Disordered" evidence="3">
    <location>
        <begin position="1231"/>
        <end position="1282"/>
    </location>
</feature>
<accession>A0AAV0U2B6</accession>
<dbReference type="GO" id="GO:0005737">
    <property type="term" value="C:cytoplasm"/>
    <property type="evidence" value="ECO:0007669"/>
    <property type="project" value="UniProtKB-SubCell"/>
</dbReference>
<dbReference type="PANTHER" id="PTHR12839">
    <property type="entry name" value="NONSENSE-MEDIATED MRNA DECAY PROTEIN 2 UP-FRAMESHIFT SUPPRESSOR 2"/>
    <property type="match status" value="1"/>
</dbReference>
<feature type="compositionally biased region" description="Basic residues" evidence="3">
    <location>
        <begin position="1273"/>
        <end position="1282"/>
    </location>
</feature>
<evidence type="ECO:0000313" key="5">
    <source>
        <dbReference type="EMBL" id="CAI5730737.1"/>
    </source>
</evidence>
<organism evidence="5 6">
    <name type="scientific">Hyaloperonospora brassicae</name>
    <name type="common">Brassica downy mildew</name>
    <name type="synonym">Peronospora brassicae</name>
    <dbReference type="NCBI Taxonomy" id="162125"/>
    <lineage>
        <taxon>Eukaryota</taxon>
        <taxon>Sar</taxon>
        <taxon>Stramenopiles</taxon>
        <taxon>Oomycota</taxon>
        <taxon>Peronosporomycetes</taxon>
        <taxon>Peronosporales</taxon>
        <taxon>Peronosporaceae</taxon>
        <taxon>Hyaloperonospora</taxon>
    </lineage>
</organism>